<proteinExistence type="predicted"/>
<accession>A0A8D8DQA5</accession>
<organism evidence="2">
    <name type="scientific">Culex pipiens</name>
    <name type="common">House mosquito</name>
    <dbReference type="NCBI Taxonomy" id="7175"/>
    <lineage>
        <taxon>Eukaryota</taxon>
        <taxon>Metazoa</taxon>
        <taxon>Ecdysozoa</taxon>
        <taxon>Arthropoda</taxon>
        <taxon>Hexapoda</taxon>
        <taxon>Insecta</taxon>
        <taxon>Pterygota</taxon>
        <taxon>Neoptera</taxon>
        <taxon>Endopterygota</taxon>
        <taxon>Diptera</taxon>
        <taxon>Nematocera</taxon>
        <taxon>Culicoidea</taxon>
        <taxon>Culicidae</taxon>
        <taxon>Culicinae</taxon>
        <taxon>Culicini</taxon>
        <taxon>Culex</taxon>
        <taxon>Culex</taxon>
    </lineage>
</organism>
<dbReference type="EMBL" id="HBUE01274005">
    <property type="protein sequence ID" value="CAG6565327.1"/>
    <property type="molecule type" value="Transcribed_RNA"/>
</dbReference>
<evidence type="ECO:0000256" key="1">
    <source>
        <dbReference type="SAM" id="Phobius"/>
    </source>
</evidence>
<reference evidence="2" key="1">
    <citation type="submission" date="2021-05" db="EMBL/GenBank/DDBJ databases">
        <authorList>
            <person name="Alioto T."/>
            <person name="Alioto T."/>
            <person name="Gomez Garrido J."/>
        </authorList>
    </citation>
    <scope>NUCLEOTIDE SEQUENCE</scope>
</reference>
<evidence type="ECO:0000313" key="2">
    <source>
        <dbReference type="EMBL" id="CAG6513846.1"/>
    </source>
</evidence>
<protein>
    <submittedName>
        <fullName evidence="2">(northern house mosquito) hypothetical protein</fullName>
    </submittedName>
</protein>
<name>A0A8D8DQA5_CULPI</name>
<keyword evidence="1" id="KW-1133">Transmembrane helix</keyword>
<feature type="transmembrane region" description="Helical" evidence="1">
    <location>
        <begin position="18"/>
        <end position="42"/>
    </location>
</feature>
<keyword evidence="1" id="KW-0472">Membrane</keyword>
<keyword evidence="1" id="KW-0812">Transmembrane</keyword>
<sequence>MIKLLHQSLLFTITRSTAIILVIILFQIVTLHSVFIVLLLLTSFRTFGTVIRWQRLEELIVHVALIFKLKECFQRHNAFEAQGRVGFRIGVDAQLDQRQQVGHILLISAEHGHFARRFRQAQTAKRRQTFRHFGFFFLPQSKNTRKFHSHENTTCCRELSDTNERENGK</sequence>
<dbReference type="AlphaFoldDB" id="A0A8D8DQA5"/>
<dbReference type="EMBL" id="HBUE01168641">
    <property type="protein sequence ID" value="CAG6513846.1"/>
    <property type="molecule type" value="Transcribed_RNA"/>
</dbReference>